<feature type="domain" description="NAD(P)-binding" evidence="1">
    <location>
        <begin position="9"/>
        <end position="148"/>
    </location>
</feature>
<evidence type="ECO:0000313" key="2">
    <source>
        <dbReference type="EMBL" id="KRO25701.1"/>
    </source>
</evidence>
<dbReference type="PANTHER" id="PTHR47129:SF1">
    <property type="entry name" value="NMRA-LIKE DOMAIN-CONTAINING PROTEIN"/>
    <property type="match status" value="1"/>
</dbReference>
<dbReference type="AlphaFoldDB" id="A0A0R2NIV1"/>
<dbReference type="SUPFAM" id="SSF51735">
    <property type="entry name" value="NAD(P)-binding Rossmann-fold domains"/>
    <property type="match status" value="1"/>
</dbReference>
<dbReference type="InterPro" id="IPR036291">
    <property type="entry name" value="NAD(P)-bd_dom_sf"/>
</dbReference>
<evidence type="ECO:0000259" key="1">
    <source>
        <dbReference type="Pfam" id="PF13460"/>
    </source>
</evidence>
<proteinExistence type="predicted"/>
<dbReference type="EMBL" id="AYGX02000144">
    <property type="protein sequence ID" value="KRO25701.1"/>
    <property type="molecule type" value="Genomic_DNA"/>
</dbReference>
<dbReference type="InterPro" id="IPR052718">
    <property type="entry name" value="NmrA-type_oxidoreductase"/>
</dbReference>
<sequence>MMKYAISAATGHFGQLAINELLQTVAPTDIVAIVRNPEKAAQVLPTTIDVRQADYTDEPALEKALTGVDRLLFISSVPGGEISRQTQHQNMVTAAKNAGVKYVAYTSFAKADTAKSALSADHVATEKMLKDSGLQYSFLRNAWYLENELSYLKAGAAGQDAVYAAGAGKMSFALEREYAVAAAKVMLMAEPKAVYEFGGQPRSYADLAAAIKAVTGRHDFEFKAVSATEYVKAMTAAGMDAGLVNVFAGMQAMMADNELNVVSADLPTVLGHELTPIADAIKEILAR</sequence>
<name>A0A0R2NIV1_9LACO</name>
<dbReference type="Pfam" id="PF13460">
    <property type="entry name" value="NAD_binding_10"/>
    <property type="match status" value="1"/>
</dbReference>
<reference evidence="2 3" key="1">
    <citation type="journal article" date="2015" name="Genome Announc.">
        <title>Expanding the biotechnology potential of lactobacilli through comparative genomics of 213 strains and associated genera.</title>
        <authorList>
            <person name="Sun Z."/>
            <person name="Harris H.M."/>
            <person name="McCann A."/>
            <person name="Guo C."/>
            <person name="Argimon S."/>
            <person name="Zhang W."/>
            <person name="Yang X."/>
            <person name="Jeffery I.B."/>
            <person name="Cooney J.C."/>
            <person name="Kagawa T.F."/>
            <person name="Liu W."/>
            <person name="Song Y."/>
            <person name="Salvetti E."/>
            <person name="Wrobel A."/>
            <person name="Rasinkangas P."/>
            <person name="Parkhill J."/>
            <person name="Rea M.C."/>
            <person name="O'Sullivan O."/>
            <person name="Ritari J."/>
            <person name="Douillard F.P."/>
            <person name="Paul Ross R."/>
            <person name="Yang R."/>
            <person name="Briner A.E."/>
            <person name="Felis G.E."/>
            <person name="de Vos W.M."/>
            <person name="Barrangou R."/>
            <person name="Klaenhammer T.R."/>
            <person name="Caufield P.W."/>
            <person name="Cui Y."/>
            <person name="Zhang H."/>
            <person name="O'Toole P.W."/>
        </authorList>
    </citation>
    <scope>NUCLEOTIDE SEQUENCE [LARGE SCALE GENOMIC DNA]</scope>
    <source>
        <strain evidence="2 3">DSM 21115</strain>
    </source>
</reference>
<protein>
    <submittedName>
        <fullName evidence="2">Nucleoside-diphosphate-sugar epimerase</fullName>
    </submittedName>
</protein>
<keyword evidence="3" id="KW-1185">Reference proteome</keyword>
<dbReference type="InterPro" id="IPR016040">
    <property type="entry name" value="NAD(P)-bd_dom"/>
</dbReference>
<accession>A0A0R2NIV1</accession>
<dbReference type="PANTHER" id="PTHR47129">
    <property type="entry name" value="QUINONE OXIDOREDUCTASE 2"/>
    <property type="match status" value="1"/>
</dbReference>
<comment type="caution">
    <text evidence="2">The sequence shown here is derived from an EMBL/GenBank/DDBJ whole genome shotgun (WGS) entry which is preliminary data.</text>
</comment>
<evidence type="ECO:0000313" key="3">
    <source>
        <dbReference type="Proteomes" id="UP000050920"/>
    </source>
</evidence>
<gene>
    <name evidence="2" type="ORF">DY78_GL001152</name>
</gene>
<dbReference type="Gene3D" id="3.90.25.10">
    <property type="entry name" value="UDP-galactose 4-epimerase, domain 1"/>
    <property type="match status" value="1"/>
</dbReference>
<dbReference type="Proteomes" id="UP000050920">
    <property type="component" value="Unassembled WGS sequence"/>
</dbReference>
<organism evidence="2 3">
    <name type="scientific">Lactiplantibacillus fabifermentans DSM 21115</name>
    <dbReference type="NCBI Taxonomy" id="1413187"/>
    <lineage>
        <taxon>Bacteria</taxon>
        <taxon>Bacillati</taxon>
        <taxon>Bacillota</taxon>
        <taxon>Bacilli</taxon>
        <taxon>Lactobacillales</taxon>
        <taxon>Lactobacillaceae</taxon>
        <taxon>Lactiplantibacillus</taxon>
    </lineage>
</organism>
<dbReference type="Gene3D" id="3.40.50.720">
    <property type="entry name" value="NAD(P)-binding Rossmann-like Domain"/>
    <property type="match status" value="1"/>
</dbReference>